<dbReference type="Proteomes" id="UP001642540">
    <property type="component" value="Unassembled WGS sequence"/>
</dbReference>
<dbReference type="SUPFAM" id="SSF47095">
    <property type="entry name" value="HMG-box"/>
    <property type="match status" value="2"/>
</dbReference>
<feature type="DNA-binding region" description="HMG box" evidence="2">
    <location>
        <begin position="111"/>
        <end position="184"/>
    </location>
</feature>
<keyword evidence="2" id="KW-0539">Nucleus</keyword>
<dbReference type="PROSITE" id="PS50118">
    <property type="entry name" value="HMG_BOX_2"/>
    <property type="match status" value="2"/>
</dbReference>
<comment type="caution">
    <text evidence="4">The sequence shown here is derived from an EMBL/GenBank/DDBJ whole genome shotgun (WGS) entry which is preliminary data.</text>
</comment>
<protein>
    <recommendedName>
        <fullName evidence="3">HMG box domain-containing protein</fullName>
    </recommendedName>
</protein>
<gene>
    <name evidence="4" type="ORF">ODALV1_LOCUS27178</name>
</gene>
<dbReference type="CDD" id="cd00084">
    <property type="entry name" value="HMG-box_SF"/>
    <property type="match status" value="2"/>
</dbReference>
<evidence type="ECO:0000259" key="3">
    <source>
        <dbReference type="PROSITE" id="PS50118"/>
    </source>
</evidence>
<dbReference type="SMART" id="SM00398">
    <property type="entry name" value="HMG"/>
    <property type="match status" value="2"/>
</dbReference>
<feature type="DNA-binding region" description="HMG box" evidence="2">
    <location>
        <begin position="40"/>
        <end position="105"/>
    </location>
</feature>
<evidence type="ECO:0000313" key="4">
    <source>
        <dbReference type="EMBL" id="CAL8138004.1"/>
    </source>
</evidence>
<dbReference type="InterPro" id="IPR009071">
    <property type="entry name" value="HMG_box_dom"/>
</dbReference>
<reference evidence="4 5" key="1">
    <citation type="submission" date="2024-08" db="EMBL/GenBank/DDBJ databases">
        <authorList>
            <person name="Cucini C."/>
            <person name="Frati F."/>
        </authorList>
    </citation>
    <scope>NUCLEOTIDE SEQUENCE [LARGE SCALE GENOMIC DNA]</scope>
</reference>
<keyword evidence="1 2" id="KW-0238">DNA-binding</keyword>
<dbReference type="InterPro" id="IPR050342">
    <property type="entry name" value="HMGB"/>
</dbReference>
<dbReference type="Pfam" id="PF00505">
    <property type="entry name" value="HMG_box"/>
    <property type="match status" value="1"/>
</dbReference>
<sequence length="207" mass="23825">MAGGNRRTYDLMEHIDNDATFNQLPAKDKWKKLKAAVPKPARPQSGFTRFFSEYMTKAKKSGAPKELMAEAANAWAQLSEEEKDTWKQSCADEQEAYRRSAEEYKQIKNSLKKPSTAYGLFVKERWSALKAKPKTGRGVKPGFKSTTKKISQEWKKLSAKDKQKYVDEAKRLRTLYVTERDAILNGTRRQFNMNWIGGEEDVQMAEE</sequence>
<accession>A0ABP1RX79</accession>
<proteinExistence type="predicted"/>
<dbReference type="PANTHER" id="PTHR48112">
    <property type="entry name" value="HIGH MOBILITY GROUP PROTEIN DSP1"/>
    <property type="match status" value="1"/>
</dbReference>
<evidence type="ECO:0000256" key="2">
    <source>
        <dbReference type="PROSITE-ProRule" id="PRU00267"/>
    </source>
</evidence>
<evidence type="ECO:0000313" key="5">
    <source>
        <dbReference type="Proteomes" id="UP001642540"/>
    </source>
</evidence>
<organism evidence="4 5">
    <name type="scientific">Orchesella dallaii</name>
    <dbReference type="NCBI Taxonomy" id="48710"/>
    <lineage>
        <taxon>Eukaryota</taxon>
        <taxon>Metazoa</taxon>
        <taxon>Ecdysozoa</taxon>
        <taxon>Arthropoda</taxon>
        <taxon>Hexapoda</taxon>
        <taxon>Collembola</taxon>
        <taxon>Entomobryomorpha</taxon>
        <taxon>Entomobryoidea</taxon>
        <taxon>Orchesellidae</taxon>
        <taxon>Orchesellinae</taxon>
        <taxon>Orchesella</taxon>
    </lineage>
</organism>
<name>A0ABP1RX79_9HEXA</name>
<feature type="domain" description="HMG box" evidence="3">
    <location>
        <begin position="40"/>
        <end position="105"/>
    </location>
</feature>
<dbReference type="Gene3D" id="1.10.30.10">
    <property type="entry name" value="High mobility group box domain"/>
    <property type="match status" value="2"/>
</dbReference>
<dbReference type="Pfam" id="PF09011">
    <property type="entry name" value="HMG_box_2"/>
    <property type="match status" value="1"/>
</dbReference>
<dbReference type="EMBL" id="CAXLJM020000121">
    <property type="protein sequence ID" value="CAL8138004.1"/>
    <property type="molecule type" value="Genomic_DNA"/>
</dbReference>
<feature type="domain" description="HMG box" evidence="3">
    <location>
        <begin position="111"/>
        <end position="184"/>
    </location>
</feature>
<dbReference type="InterPro" id="IPR036910">
    <property type="entry name" value="HMG_box_dom_sf"/>
</dbReference>
<keyword evidence="5" id="KW-1185">Reference proteome</keyword>
<evidence type="ECO:0000256" key="1">
    <source>
        <dbReference type="ARBA" id="ARBA00023125"/>
    </source>
</evidence>
<dbReference type="PANTHER" id="PTHR48112:SF22">
    <property type="entry name" value="MITOCHONDRIAL TRANSCRIPTION FACTOR A, ISOFORM B"/>
    <property type="match status" value="1"/>
</dbReference>